<evidence type="ECO:0000313" key="3">
    <source>
        <dbReference type="EMBL" id="TDQ29482.1"/>
    </source>
</evidence>
<dbReference type="EMBL" id="SNYI01000003">
    <property type="protein sequence ID" value="TDQ29482.1"/>
    <property type="molecule type" value="Genomic_DNA"/>
</dbReference>
<feature type="chain" id="PRO_5020842026" evidence="1">
    <location>
        <begin position="22"/>
        <end position="146"/>
    </location>
</feature>
<feature type="domain" description="DUF2147" evidence="2">
    <location>
        <begin position="26"/>
        <end position="142"/>
    </location>
</feature>
<reference evidence="3 4" key="1">
    <citation type="submission" date="2019-03" db="EMBL/GenBank/DDBJ databases">
        <title>Genomic Encyclopedia of Archaeal and Bacterial Type Strains, Phase II (KMG-II): from individual species to whole genera.</title>
        <authorList>
            <person name="Goeker M."/>
        </authorList>
    </citation>
    <scope>NUCLEOTIDE SEQUENCE [LARGE SCALE GENOMIC DNA]</scope>
    <source>
        <strain evidence="3 4">DSM 18435</strain>
    </source>
</reference>
<keyword evidence="4" id="KW-1185">Reference proteome</keyword>
<proteinExistence type="predicted"/>
<comment type="caution">
    <text evidence="3">The sequence shown here is derived from an EMBL/GenBank/DDBJ whole genome shotgun (WGS) entry which is preliminary data.</text>
</comment>
<protein>
    <submittedName>
        <fullName evidence="3">Uncharacterized protein (DUF2147 family)</fullName>
    </submittedName>
</protein>
<evidence type="ECO:0000259" key="2">
    <source>
        <dbReference type="Pfam" id="PF09917"/>
    </source>
</evidence>
<dbReference type="RefSeq" id="WP_133645048.1">
    <property type="nucleotide sequence ID" value="NZ_SNYI01000003.1"/>
</dbReference>
<dbReference type="InterPro" id="IPR019223">
    <property type="entry name" value="DUF2147"/>
</dbReference>
<feature type="signal peptide" evidence="1">
    <location>
        <begin position="1"/>
        <end position="21"/>
    </location>
</feature>
<sequence>MKKQLILTVGIFFAAVYMASAQNCFGLWKTIDDRTGKPKALVEIYEEDGRMYGRVQEILEEGREGAVCENCEGKKKNQPIEGMQIIQGLEPDGDGEWSGSTIFDPEKAMTFRCKIWLDPEDPDKLKVRGYMAFLYRTQTWVRAEYN</sequence>
<dbReference type="PANTHER" id="PTHR36919">
    <property type="entry name" value="BLR1215 PROTEIN"/>
    <property type="match status" value="1"/>
</dbReference>
<evidence type="ECO:0000313" key="4">
    <source>
        <dbReference type="Proteomes" id="UP000295468"/>
    </source>
</evidence>
<name>A0A4R6TKV2_9FLAO</name>
<dbReference type="Gene3D" id="2.40.128.520">
    <property type="match status" value="1"/>
</dbReference>
<dbReference type="Proteomes" id="UP000295468">
    <property type="component" value="Unassembled WGS sequence"/>
</dbReference>
<evidence type="ECO:0000256" key="1">
    <source>
        <dbReference type="SAM" id="SignalP"/>
    </source>
</evidence>
<accession>A0A4R6TKV2</accession>
<dbReference type="Pfam" id="PF09917">
    <property type="entry name" value="DUF2147"/>
    <property type="match status" value="1"/>
</dbReference>
<organism evidence="3 4">
    <name type="scientific">Zeaxanthinibacter enoshimensis</name>
    <dbReference type="NCBI Taxonomy" id="392009"/>
    <lineage>
        <taxon>Bacteria</taxon>
        <taxon>Pseudomonadati</taxon>
        <taxon>Bacteroidota</taxon>
        <taxon>Flavobacteriia</taxon>
        <taxon>Flavobacteriales</taxon>
        <taxon>Flavobacteriaceae</taxon>
        <taxon>Zeaxanthinibacter</taxon>
    </lineage>
</organism>
<dbReference type="OrthoDB" id="9814399at2"/>
<keyword evidence="1" id="KW-0732">Signal</keyword>
<dbReference type="PANTHER" id="PTHR36919:SF3">
    <property type="entry name" value="BLL5882 PROTEIN"/>
    <property type="match status" value="1"/>
</dbReference>
<dbReference type="AlphaFoldDB" id="A0A4R6TKV2"/>
<gene>
    <name evidence="3" type="ORF">CLV82_2940</name>
</gene>